<protein>
    <submittedName>
        <fullName evidence="5">Saposin B-type domain-containing protein</fullName>
    </submittedName>
</protein>
<accession>A0A1I7XXK9</accession>
<dbReference type="InterPro" id="IPR011001">
    <property type="entry name" value="Saposin-like"/>
</dbReference>
<evidence type="ECO:0000256" key="2">
    <source>
        <dbReference type="SAM" id="Phobius"/>
    </source>
</evidence>
<keyword evidence="2" id="KW-1133">Transmembrane helix</keyword>
<feature type="domain" description="Saposin B-type" evidence="3">
    <location>
        <begin position="6"/>
        <end position="88"/>
    </location>
</feature>
<keyword evidence="4" id="KW-1185">Reference proteome</keyword>
<feature type="transmembrane region" description="Helical" evidence="2">
    <location>
        <begin position="6"/>
        <end position="25"/>
    </location>
</feature>
<keyword evidence="2" id="KW-0812">Transmembrane</keyword>
<evidence type="ECO:0000259" key="3">
    <source>
        <dbReference type="PROSITE" id="PS50015"/>
    </source>
</evidence>
<sequence>MKKEIVATFCEVCITAMIGVVYDLVQFKHLLLHQVEPRCDRLFPHDEVLQRHCVETISKEITRLLDRAEMGLNPNKICSKFRFCFEDDGTY</sequence>
<evidence type="ECO:0000313" key="5">
    <source>
        <dbReference type="WBParaSite" id="L893_g10630.t1"/>
    </source>
</evidence>
<reference evidence="5" key="1">
    <citation type="submission" date="2016-11" db="UniProtKB">
        <authorList>
            <consortium name="WormBaseParasite"/>
        </authorList>
    </citation>
    <scope>IDENTIFICATION</scope>
</reference>
<evidence type="ECO:0000256" key="1">
    <source>
        <dbReference type="ARBA" id="ARBA00023157"/>
    </source>
</evidence>
<keyword evidence="1" id="KW-1015">Disulfide bond</keyword>
<keyword evidence="2" id="KW-0472">Membrane</keyword>
<organism evidence="4 5">
    <name type="scientific">Steinernema glaseri</name>
    <dbReference type="NCBI Taxonomy" id="37863"/>
    <lineage>
        <taxon>Eukaryota</taxon>
        <taxon>Metazoa</taxon>
        <taxon>Ecdysozoa</taxon>
        <taxon>Nematoda</taxon>
        <taxon>Chromadorea</taxon>
        <taxon>Rhabditida</taxon>
        <taxon>Tylenchina</taxon>
        <taxon>Panagrolaimomorpha</taxon>
        <taxon>Strongyloidoidea</taxon>
        <taxon>Steinernematidae</taxon>
        <taxon>Steinernema</taxon>
    </lineage>
</organism>
<dbReference type="InterPro" id="IPR008139">
    <property type="entry name" value="SaposinB_dom"/>
</dbReference>
<dbReference type="PROSITE" id="PS50015">
    <property type="entry name" value="SAP_B"/>
    <property type="match status" value="1"/>
</dbReference>
<dbReference type="AlphaFoldDB" id="A0A1I7XXK9"/>
<proteinExistence type="predicted"/>
<name>A0A1I7XXK9_9BILA</name>
<dbReference type="SUPFAM" id="SSF47862">
    <property type="entry name" value="Saposin"/>
    <property type="match status" value="1"/>
</dbReference>
<dbReference type="WBParaSite" id="L893_g10630.t1">
    <property type="protein sequence ID" value="L893_g10630.t1"/>
    <property type="gene ID" value="L893_g10630"/>
</dbReference>
<evidence type="ECO:0000313" key="4">
    <source>
        <dbReference type="Proteomes" id="UP000095287"/>
    </source>
</evidence>
<dbReference type="Gene3D" id="1.10.225.10">
    <property type="entry name" value="Saposin-like"/>
    <property type="match status" value="1"/>
</dbReference>
<dbReference type="Proteomes" id="UP000095287">
    <property type="component" value="Unplaced"/>
</dbReference>